<dbReference type="EMBL" id="BQNB010012381">
    <property type="protein sequence ID" value="GJT02875.1"/>
    <property type="molecule type" value="Genomic_DNA"/>
</dbReference>
<sequence length="78" mass="8656">MGYVGYGCVLRLEKTCDINVDDLLTETAQYMASPTKQASGSGGASEASFREDEDYNMYGGYKDYAYDLTEQHKALFDS</sequence>
<gene>
    <name evidence="1" type="ORF">Tco_0824044</name>
</gene>
<dbReference type="Proteomes" id="UP001151760">
    <property type="component" value="Unassembled WGS sequence"/>
</dbReference>
<comment type="caution">
    <text evidence="1">The sequence shown here is derived from an EMBL/GenBank/DDBJ whole genome shotgun (WGS) entry which is preliminary data.</text>
</comment>
<protein>
    <submittedName>
        <fullName evidence="1">Uncharacterized protein</fullName>
    </submittedName>
</protein>
<organism evidence="1 2">
    <name type="scientific">Tanacetum coccineum</name>
    <dbReference type="NCBI Taxonomy" id="301880"/>
    <lineage>
        <taxon>Eukaryota</taxon>
        <taxon>Viridiplantae</taxon>
        <taxon>Streptophyta</taxon>
        <taxon>Embryophyta</taxon>
        <taxon>Tracheophyta</taxon>
        <taxon>Spermatophyta</taxon>
        <taxon>Magnoliopsida</taxon>
        <taxon>eudicotyledons</taxon>
        <taxon>Gunneridae</taxon>
        <taxon>Pentapetalae</taxon>
        <taxon>asterids</taxon>
        <taxon>campanulids</taxon>
        <taxon>Asterales</taxon>
        <taxon>Asteraceae</taxon>
        <taxon>Asteroideae</taxon>
        <taxon>Anthemideae</taxon>
        <taxon>Anthemidinae</taxon>
        <taxon>Tanacetum</taxon>
    </lineage>
</organism>
<name>A0ABQ5AJM8_9ASTR</name>
<evidence type="ECO:0000313" key="1">
    <source>
        <dbReference type="EMBL" id="GJT02875.1"/>
    </source>
</evidence>
<proteinExistence type="predicted"/>
<reference evidence="1" key="1">
    <citation type="journal article" date="2022" name="Int. J. Mol. Sci.">
        <title>Draft Genome of Tanacetum Coccineum: Genomic Comparison of Closely Related Tanacetum-Family Plants.</title>
        <authorList>
            <person name="Yamashiro T."/>
            <person name="Shiraishi A."/>
            <person name="Nakayama K."/>
            <person name="Satake H."/>
        </authorList>
    </citation>
    <scope>NUCLEOTIDE SEQUENCE</scope>
</reference>
<accession>A0ABQ5AJM8</accession>
<evidence type="ECO:0000313" key="2">
    <source>
        <dbReference type="Proteomes" id="UP001151760"/>
    </source>
</evidence>
<reference evidence="1" key="2">
    <citation type="submission" date="2022-01" db="EMBL/GenBank/DDBJ databases">
        <authorList>
            <person name="Yamashiro T."/>
            <person name="Shiraishi A."/>
            <person name="Satake H."/>
            <person name="Nakayama K."/>
        </authorList>
    </citation>
    <scope>NUCLEOTIDE SEQUENCE</scope>
</reference>
<keyword evidence="2" id="KW-1185">Reference proteome</keyword>